<accession>A0A375YIN9</accession>
<sequence>MTADQSTRTESENFDRLWTGAKDSPPIVWLARLGAVFVVFQAYVYLRWIFSDSFAPSPNGPDEIPGSTMAWIRFWEIGCLVLGVGLFWFIIAKMRRERQFPTLGVFVFAWLLAAWQDVGVNAVRPVFGYNGGFFNMGTWGEFIPGWVEKGSENPQPIIYFLASYIVLTPLAIVGIDKLIETVRKRFPRINRAGVIVFMIGLFTFLCITLEQFFHRIGAWHYLRVNEDWSIFPGTLHQFPLYEGIFFGGVVTVLSIGIYCFRDNNGLMITDKGIEKLRPTRWLPVIRILALTAVFNLIMMVFMLGFNFVNVHADVQPAERVPSYVHHGMCGIDPNPPCPPPA</sequence>
<evidence type="ECO:0000313" key="2">
    <source>
        <dbReference type="EMBL" id="SRX80980.1"/>
    </source>
</evidence>
<gene>
    <name evidence="2" type="ORF">MPP7335_02726</name>
</gene>
<feature type="transmembrane region" description="Helical" evidence="1">
    <location>
        <begin position="157"/>
        <end position="179"/>
    </location>
</feature>
<reference evidence="2 3" key="1">
    <citation type="submission" date="2018-05" db="EMBL/GenBank/DDBJ databases">
        <authorList>
            <consortium name="IHU Genomes"/>
        </authorList>
    </citation>
    <scope>NUCLEOTIDE SEQUENCE [LARGE SCALE GENOMIC DNA]</scope>
    <source>
        <strain evidence="2 3">P7335</strain>
    </source>
</reference>
<dbReference type="Proteomes" id="UP000252008">
    <property type="component" value="Unassembled WGS sequence"/>
</dbReference>
<keyword evidence="1" id="KW-0472">Membrane</keyword>
<dbReference type="STRING" id="39692.BST38_00860"/>
<evidence type="ECO:0000313" key="3">
    <source>
        <dbReference type="Proteomes" id="UP000252008"/>
    </source>
</evidence>
<dbReference type="RefSeq" id="WP_165761539.1">
    <property type="nucleotide sequence ID" value="NZ_MVID01000001.1"/>
</dbReference>
<protein>
    <recommendedName>
        <fullName evidence="4">Postpolyketide modification protein</fullName>
    </recommendedName>
</protein>
<proteinExistence type="predicted"/>
<feature type="transmembrane region" description="Helical" evidence="1">
    <location>
        <begin position="281"/>
        <end position="305"/>
    </location>
</feature>
<feature type="transmembrane region" description="Helical" evidence="1">
    <location>
        <begin position="238"/>
        <end position="260"/>
    </location>
</feature>
<keyword evidence="1" id="KW-0812">Transmembrane</keyword>
<keyword evidence="1" id="KW-1133">Transmembrane helix</keyword>
<dbReference type="Pfam" id="PF17198">
    <property type="entry name" value="AveC_like"/>
    <property type="match status" value="1"/>
</dbReference>
<feature type="transmembrane region" description="Helical" evidence="1">
    <location>
        <begin position="103"/>
        <end position="123"/>
    </location>
</feature>
<feature type="transmembrane region" description="Helical" evidence="1">
    <location>
        <begin position="29"/>
        <end position="50"/>
    </location>
</feature>
<organism evidence="2 3">
    <name type="scientific">Mycolicibacterium parafortuitum</name>
    <name type="common">Mycobacterium parafortuitum</name>
    <dbReference type="NCBI Taxonomy" id="39692"/>
    <lineage>
        <taxon>Bacteria</taxon>
        <taxon>Bacillati</taxon>
        <taxon>Actinomycetota</taxon>
        <taxon>Actinomycetes</taxon>
        <taxon>Mycobacteriales</taxon>
        <taxon>Mycobacteriaceae</taxon>
        <taxon>Mycolicibacterium</taxon>
    </lineage>
</organism>
<feature type="transmembrane region" description="Helical" evidence="1">
    <location>
        <begin position="70"/>
        <end position="91"/>
    </location>
</feature>
<keyword evidence="3" id="KW-1185">Reference proteome</keyword>
<name>A0A375YIN9_MYCPF</name>
<dbReference type="InterPro" id="IPR033459">
    <property type="entry name" value="AveC-like"/>
</dbReference>
<evidence type="ECO:0008006" key="4">
    <source>
        <dbReference type="Google" id="ProtNLM"/>
    </source>
</evidence>
<dbReference type="AlphaFoldDB" id="A0A375YIN9"/>
<evidence type="ECO:0000256" key="1">
    <source>
        <dbReference type="SAM" id="Phobius"/>
    </source>
</evidence>
<feature type="transmembrane region" description="Helical" evidence="1">
    <location>
        <begin position="191"/>
        <end position="213"/>
    </location>
</feature>
<dbReference type="EMBL" id="UEGS01000001">
    <property type="protein sequence ID" value="SRX80980.1"/>
    <property type="molecule type" value="Genomic_DNA"/>
</dbReference>